<organism evidence="2 3">
    <name type="scientific">Brucella intermedia</name>
    <dbReference type="NCBI Taxonomy" id="94625"/>
    <lineage>
        <taxon>Bacteria</taxon>
        <taxon>Pseudomonadati</taxon>
        <taxon>Pseudomonadota</taxon>
        <taxon>Alphaproteobacteria</taxon>
        <taxon>Hyphomicrobiales</taxon>
        <taxon>Brucellaceae</taxon>
        <taxon>Brucella/Ochrobactrum group</taxon>
        <taxon>Brucella</taxon>
    </lineage>
</organism>
<dbReference type="InterPro" id="IPR046537">
    <property type="entry name" value="DUF6602"/>
</dbReference>
<comment type="caution">
    <text evidence="2">The sequence shown here is derived from an EMBL/GenBank/DDBJ whole genome shotgun (WGS) entry which is preliminary data.</text>
</comment>
<evidence type="ECO:0000313" key="2">
    <source>
        <dbReference type="EMBL" id="HHV68028.1"/>
    </source>
</evidence>
<accession>A0A7V6PBS9</accession>
<dbReference type="Proteomes" id="UP000551563">
    <property type="component" value="Unassembled WGS sequence"/>
</dbReference>
<sequence length="391" mass="43952">MLDTIKDFSVVLNPFISGGEDPNRDPRQHYCLDEEFPELFSGTGKSLSEFLAGIKLSGGKVRCAKCLDVHNKEVLMLRRVRRLNVHLECLVKPKLTDLTGIIAKDFELAFARGALHRRPDNTGRPREGQIRKFLGEMLPGKYGVSRGYIVYTRWNNGRIIADVTSEFDVIIFRKDNSPNLCLDEESGTRLIPYDDVYGVVEAKSVLTEQTLADALSKLEEIPAVSHLSTMARAKWRQGDRRPHGPFRMVVAYRGSKLYGTKVTARVPLQERLDHNRYGGGEIKPDAVVTLDKEFLIRRVNDTAVRRALMVHHRSTLDMVESHPDYHALVAEDAAGEDIRALVPEYYSVSVSHHNGPIAFVALLLGLLEEQTLVGYDLGELMCLMQPSIEAE</sequence>
<gene>
    <name evidence="2" type="ORF">GXX48_10360</name>
</gene>
<evidence type="ECO:0000313" key="3">
    <source>
        <dbReference type="Proteomes" id="UP000551563"/>
    </source>
</evidence>
<proteinExistence type="predicted"/>
<protein>
    <recommendedName>
        <fullName evidence="1">DUF6602 domain-containing protein</fullName>
    </recommendedName>
</protein>
<evidence type="ECO:0000259" key="1">
    <source>
        <dbReference type="Pfam" id="PF20247"/>
    </source>
</evidence>
<dbReference type="Pfam" id="PF20247">
    <property type="entry name" value="DUF6602"/>
    <property type="match status" value="1"/>
</dbReference>
<reference evidence="2 3" key="1">
    <citation type="journal article" date="2020" name="Biotechnol. Biofuels">
        <title>New insights from the biogas microbiome by comprehensive genome-resolved metagenomics of nearly 1600 species originating from multiple anaerobic digesters.</title>
        <authorList>
            <person name="Campanaro S."/>
            <person name="Treu L."/>
            <person name="Rodriguez-R L.M."/>
            <person name="Kovalovszki A."/>
            <person name="Ziels R.M."/>
            <person name="Maus I."/>
            <person name="Zhu X."/>
            <person name="Kougias P.G."/>
            <person name="Basile A."/>
            <person name="Luo G."/>
            <person name="Schluter A."/>
            <person name="Konstantinidis K.T."/>
            <person name="Angelidaki I."/>
        </authorList>
    </citation>
    <scope>NUCLEOTIDE SEQUENCE [LARGE SCALE GENOMIC DNA]</scope>
    <source>
        <strain evidence="2">AS04akNAM_66</strain>
    </source>
</reference>
<dbReference type="EMBL" id="DUMN01000306">
    <property type="protein sequence ID" value="HHV68028.1"/>
    <property type="molecule type" value="Genomic_DNA"/>
</dbReference>
<feature type="domain" description="DUF6602" evidence="1">
    <location>
        <begin position="118"/>
        <end position="222"/>
    </location>
</feature>
<dbReference type="CDD" id="cd21173">
    <property type="entry name" value="NucC-like"/>
    <property type="match status" value="1"/>
</dbReference>
<dbReference type="AlphaFoldDB" id="A0A7V6PBS9"/>
<name>A0A7V6PBS9_9HYPH</name>